<dbReference type="InterPro" id="IPR017946">
    <property type="entry name" value="PLC-like_Pdiesterase_TIM-brl"/>
</dbReference>
<dbReference type="InterPro" id="IPR030395">
    <property type="entry name" value="GP_PDE_dom"/>
</dbReference>
<dbReference type="RefSeq" id="WP_243365100.1">
    <property type="nucleotide sequence ID" value="NZ_CP094348.1"/>
</dbReference>
<keyword evidence="3" id="KW-1185">Reference proteome</keyword>
<name>A0ABY3ZT75_9STAP</name>
<reference evidence="2" key="2">
    <citation type="submission" date="2022-04" db="EMBL/GenBank/DDBJ databases">
        <title>Antimicrobial genetic elements in methicillin-resistant Macrococcus armenti.</title>
        <authorList>
            <person name="Keller J.E."/>
            <person name="Schwendener S."/>
            <person name="Pantucek R."/>
            <person name="Perreten V."/>
        </authorList>
    </citation>
    <scope>NUCLEOTIDE SEQUENCE</scope>
    <source>
        <strain evidence="2">CCM 2609</strain>
    </source>
</reference>
<dbReference type="PANTHER" id="PTHR46211">
    <property type="entry name" value="GLYCEROPHOSPHORYL DIESTER PHOSPHODIESTERASE"/>
    <property type="match status" value="1"/>
</dbReference>
<dbReference type="SUPFAM" id="SSF51695">
    <property type="entry name" value="PLC-like phosphodiesterases"/>
    <property type="match status" value="1"/>
</dbReference>
<dbReference type="PROSITE" id="PS51704">
    <property type="entry name" value="GP_PDE"/>
    <property type="match status" value="1"/>
</dbReference>
<gene>
    <name evidence="2" type="ORF">MRZ06_06510</name>
</gene>
<protein>
    <submittedName>
        <fullName evidence="2">Glycerophosphodiester phosphodiesterase</fullName>
    </submittedName>
</protein>
<evidence type="ECO:0000313" key="3">
    <source>
        <dbReference type="Proteomes" id="UP000830343"/>
    </source>
</evidence>
<reference evidence="2" key="1">
    <citation type="submission" date="2022-03" db="EMBL/GenBank/DDBJ databases">
        <authorList>
            <person name="Vrbovska V."/>
            <person name="Kovarovic V."/>
            <person name="Botka T."/>
            <person name="Pantucek R."/>
        </authorList>
    </citation>
    <scope>NUCLEOTIDE SEQUENCE</scope>
    <source>
        <strain evidence="2">CCM 2609</strain>
    </source>
</reference>
<dbReference type="EMBL" id="CP094348">
    <property type="protein sequence ID" value="UOB19702.1"/>
    <property type="molecule type" value="Genomic_DNA"/>
</dbReference>
<dbReference type="CDD" id="cd08563">
    <property type="entry name" value="GDPD_TtGDE_like"/>
    <property type="match status" value="1"/>
</dbReference>
<feature type="domain" description="GP-PDE" evidence="1">
    <location>
        <begin position="2"/>
        <end position="234"/>
    </location>
</feature>
<organism evidence="2 3">
    <name type="scientific">Macrococcus armenti</name>
    <dbReference type="NCBI Taxonomy" id="2875764"/>
    <lineage>
        <taxon>Bacteria</taxon>
        <taxon>Bacillati</taxon>
        <taxon>Bacillota</taxon>
        <taxon>Bacilli</taxon>
        <taxon>Bacillales</taxon>
        <taxon>Staphylococcaceae</taxon>
        <taxon>Macrococcus</taxon>
    </lineage>
</organism>
<evidence type="ECO:0000259" key="1">
    <source>
        <dbReference type="PROSITE" id="PS51704"/>
    </source>
</evidence>
<dbReference type="Gene3D" id="3.20.20.190">
    <property type="entry name" value="Phosphatidylinositol (PI) phosphodiesterase"/>
    <property type="match status" value="1"/>
</dbReference>
<evidence type="ECO:0000313" key="2">
    <source>
        <dbReference type="EMBL" id="UOB19702.1"/>
    </source>
</evidence>
<proteinExistence type="predicted"/>
<dbReference type="PANTHER" id="PTHR46211:SF1">
    <property type="entry name" value="GLYCEROPHOSPHODIESTER PHOSPHODIESTERASE, CYTOPLASMIC"/>
    <property type="match status" value="1"/>
</dbReference>
<accession>A0ABY3ZT75</accession>
<sequence>MTLIFAHRGYSAKYPENSMLAFKQAVIHGADGFELDIHLTKDNQIVVIHDDSINRTTNGRGKVQHMTYDEIKQYRIKSGLFKVIDEPVPLLEEVLNIVRDYNLLLNIEIKAESGKIELVLHELLEKYSMNDRIIISSFNIENLIMMESIDSDYETALLFDKYHKSPWDFKTKNNIKSIHPNAKHIKVDHLIELHEHELPTRVYTVNKEKDLAMWINSSVAGIITDEVERAVKLKQVKKRD</sequence>
<dbReference type="Pfam" id="PF03009">
    <property type="entry name" value="GDPD"/>
    <property type="match status" value="1"/>
</dbReference>
<dbReference type="Proteomes" id="UP000830343">
    <property type="component" value="Chromosome"/>
</dbReference>